<reference evidence="2 3" key="1">
    <citation type="submission" date="2019-05" db="EMBL/GenBank/DDBJ databases">
        <title>Mikania micrantha, genome provides insights into the molecular mechanism of rapid growth.</title>
        <authorList>
            <person name="Liu B."/>
        </authorList>
    </citation>
    <scope>NUCLEOTIDE SEQUENCE [LARGE SCALE GENOMIC DNA]</scope>
    <source>
        <strain evidence="2">NLD-2019</strain>
        <tissue evidence="2">Leaf</tissue>
    </source>
</reference>
<sequence>MGNIWHQSQEAIPIVIEVLLVYLIEVDKSRRRFFSFLIDKVTGKKTEINDHFFTTVGDNSRFEDSFKRLLMTNITEGACVKDFNSNKAFVAVFGISIHCAKTKPLFQCLMLKSMNYTVWAMRMKTILEANGLWEMIEPTVNTVEDVKKDKAATAYLF</sequence>
<accession>A0A5N6NL89</accession>
<dbReference type="Proteomes" id="UP000326396">
    <property type="component" value="Linkage Group LG18"/>
</dbReference>
<protein>
    <recommendedName>
        <fullName evidence="1">DUF4219 domain-containing protein</fullName>
    </recommendedName>
</protein>
<gene>
    <name evidence="2" type="ORF">E3N88_18590</name>
</gene>
<evidence type="ECO:0000259" key="1">
    <source>
        <dbReference type="Pfam" id="PF13961"/>
    </source>
</evidence>
<dbReference type="EMBL" id="SZYD01000010">
    <property type="protein sequence ID" value="KAD4981919.1"/>
    <property type="molecule type" value="Genomic_DNA"/>
</dbReference>
<feature type="domain" description="DUF4219" evidence="1">
    <location>
        <begin position="115"/>
        <end position="137"/>
    </location>
</feature>
<keyword evidence="3" id="KW-1185">Reference proteome</keyword>
<name>A0A5N6NL89_9ASTR</name>
<proteinExistence type="predicted"/>
<dbReference type="OrthoDB" id="8063676at2759"/>
<dbReference type="InterPro" id="IPR025314">
    <property type="entry name" value="DUF4219"/>
</dbReference>
<organism evidence="2 3">
    <name type="scientific">Mikania micrantha</name>
    <name type="common">bitter vine</name>
    <dbReference type="NCBI Taxonomy" id="192012"/>
    <lineage>
        <taxon>Eukaryota</taxon>
        <taxon>Viridiplantae</taxon>
        <taxon>Streptophyta</taxon>
        <taxon>Embryophyta</taxon>
        <taxon>Tracheophyta</taxon>
        <taxon>Spermatophyta</taxon>
        <taxon>Magnoliopsida</taxon>
        <taxon>eudicotyledons</taxon>
        <taxon>Gunneridae</taxon>
        <taxon>Pentapetalae</taxon>
        <taxon>asterids</taxon>
        <taxon>campanulids</taxon>
        <taxon>Asterales</taxon>
        <taxon>Asteraceae</taxon>
        <taxon>Asteroideae</taxon>
        <taxon>Heliantheae alliance</taxon>
        <taxon>Eupatorieae</taxon>
        <taxon>Mikania</taxon>
    </lineage>
</organism>
<dbReference type="Pfam" id="PF13961">
    <property type="entry name" value="DUF4219"/>
    <property type="match status" value="1"/>
</dbReference>
<comment type="caution">
    <text evidence="2">The sequence shown here is derived from an EMBL/GenBank/DDBJ whole genome shotgun (WGS) entry which is preliminary data.</text>
</comment>
<evidence type="ECO:0000313" key="2">
    <source>
        <dbReference type="EMBL" id="KAD4981919.1"/>
    </source>
</evidence>
<evidence type="ECO:0000313" key="3">
    <source>
        <dbReference type="Proteomes" id="UP000326396"/>
    </source>
</evidence>
<dbReference type="AlphaFoldDB" id="A0A5N6NL89"/>